<dbReference type="RefSeq" id="WP_066892503.1">
    <property type="nucleotide sequence ID" value="NZ_LZDN01000005.1"/>
</dbReference>
<dbReference type="OrthoDB" id="9983212at2"/>
<organism evidence="1 2">
    <name type="scientific">Moraxella nonliquefaciens</name>
    <dbReference type="NCBI Taxonomy" id="478"/>
    <lineage>
        <taxon>Bacteria</taxon>
        <taxon>Pseudomonadati</taxon>
        <taxon>Pseudomonadota</taxon>
        <taxon>Gammaproteobacteria</taxon>
        <taxon>Moraxellales</taxon>
        <taxon>Moraxellaceae</taxon>
        <taxon>Moraxella</taxon>
    </lineage>
</organism>
<proteinExistence type="predicted"/>
<evidence type="ECO:0000313" key="1">
    <source>
        <dbReference type="EMBL" id="OBX51659.1"/>
    </source>
</evidence>
<sequence>MGKKLLTITAIRQIINLRSNKNPNHILMEIAVAIQNEFGIEVSMDAVRKAYYKHKDTLPAQPGKLNKIKID</sequence>
<gene>
    <name evidence="1" type="ORF">A9Z60_07185</name>
</gene>
<dbReference type="EMBL" id="LZDN01000005">
    <property type="protein sequence ID" value="OBX51659.1"/>
    <property type="molecule type" value="Genomic_DNA"/>
</dbReference>
<comment type="caution">
    <text evidence="1">The sequence shown here is derived from an EMBL/GenBank/DDBJ whole genome shotgun (WGS) entry which is preliminary data.</text>
</comment>
<accession>A0A1B8PKU4</accession>
<dbReference type="Proteomes" id="UP000092671">
    <property type="component" value="Unassembled WGS sequence"/>
</dbReference>
<name>A0A1B8PKU4_MORNO</name>
<evidence type="ECO:0000313" key="2">
    <source>
        <dbReference type="Proteomes" id="UP000092671"/>
    </source>
</evidence>
<evidence type="ECO:0008006" key="3">
    <source>
        <dbReference type="Google" id="ProtNLM"/>
    </source>
</evidence>
<dbReference type="AlphaFoldDB" id="A0A1B8PKU4"/>
<reference evidence="1 2" key="1">
    <citation type="submission" date="2016-06" db="EMBL/GenBank/DDBJ databases">
        <title>Draft genome of Moraxella nonliquefaciens CCUG 60284.</title>
        <authorList>
            <person name="Salva-Serra F."/>
            <person name="Engstrom-Jakobsson H."/>
            <person name="Thorell K."/>
            <person name="Gonzales-Siles L."/>
            <person name="Karlsson R."/>
            <person name="Boulund F."/>
            <person name="Engstrand L."/>
            <person name="Kristiansson E."/>
            <person name="Moore E."/>
        </authorList>
    </citation>
    <scope>NUCLEOTIDE SEQUENCE [LARGE SCALE GENOMIC DNA]</scope>
    <source>
        <strain evidence="1 2">CCUG 60284</strain>
    </source>
</reference>
<protein>
    <recommendedName>
        <fullName evidence="3">Transposase</fullName>
    </recommendedName>
</protein>